<sequence>MGLGLAFGTIGRGLAGGLTAWEAAGLGGAAPSHA</sequence>
<gene>
    <name evidence="1" type="ORF">S01H1_78402</name>
</gene>
<dbReference type="AlphaFoldDB" id="X0Y9U4"/>
<proteinExistence type="predicted"/>
<evidence type="ECO:0000313" key="1">
    <source>
        <dbReference type="EMBL" id="GAG45483.1"/>
    </source>
</evidence>
<organism evidence="1">
    <name type="scientific">marine sediment metagenome</name>
    <dbReference type="NCBI Taxonomy" id="412755"/>
    <lineage>
        <taxon>unclassified sequences</taxon>
        <taxon>metagenomes</taxon>
        <taxon>ecological metagenomes</taxon>
    </lineage>
</organism>
<accession>X0Y9U4</accession>
<name>X0Y9U4_9ZZZZ</name>
<feature type="non-terminal residue" evidence="1">
    <location>
        <position position="34"/>
    </location>
</feature>
<protein>
    <submittedName>
        <fullName evidence="1">Uncharacterized protein</fullName>
    </submittedName>
</protein>
<comment type="caution">
    <text evidence="1">The sequence shown here is derived from an EMBL/GenBank/DDBJ whole genome shotgun (WGS) entry which is preliminary data.</text>
</comment>
<reference evidence="1" key="1">
    <citation type="journal article" date="2014" name="Front. Microbiol.">
        <title>High frequency of phylogenetically diverse reductive dehalogenase-homologous genes in deep subseafloor sedimentary metagenomes.</title>
        <authorList>
            <person name="Kawai M."/>
            <person name="Futagami T."/>
            <person name="Toyoda A."/>
            <person name="Takaki Y."/>
            <person name="Nishi S."/>
            <person name="Hori S."/>
            <person name="Arai W."/>
            <person name="Tsubouchi T."/>
            <person name="Morono Y."/>
            <person name="Uchiyama I."/>
            <person name="Ito T."/>
            <person name="Fujiyama A."/>
            <person name="Inagaki F."/>
            <person name="Takami H."/>
        </authorList>
    </citation>
    <scope>NUCLEOTIDE SEQUENCE</scope>
    <source>
        <strain evidence="1">Expedition CK06-06</strain>
    </source>
</reference>
<dbReference type="EMBL" id="BARS01052764">
    <property type="protein sequence ID" value="GAG45483.1"/>
    <property type="molecule type" value="Genomic_DNA"/>
</dbReference>